<organism evidence="1 2">
    <name type="scientific">Microbacterium oxydans</name>
    <dbReference type="NCBI Taxonomy" id="82380"/>
    <lineage>
        <taxon>Bacteria</taxon>
        <taxon>Bacillati</taxon>
        <taxon>Actinomycetota</taxon>
        <taxon>Actinomycetes</taxon>
        <taxon>Micrococcales</taxon>
        <taxon>Microbacteriaceae</taxon>
        <taxon>Microbacterium</taxon>
    </lineage>
</organism>
<dbReference type="EMBL" id="JYIW01000026">
    <property type="protein sequence ID" value="KJL28123.1"/>
    <property type="molecule type" value="Genomic_DNA"/>
</dbReference>
<dbReference type="AlphaFoldDB" id="A0A0F0L4N7"/>
<dbReference type="SUPFAM" id="SSF52540">
    <property type="entry name" value="P-loop containing nucleoside triphosphate hydrolases"/>
    <property type="match status" value="1"/>
</dbReference>
<accession>A0A0F0L4N7</accession>
<dbReference type="RefSeq" id="WP_045280430.1">
    <property type="nucleotide sequence ID" value="NZ_JYIW01000026.1"/>
</dbReference>
<proteinExistence type="predicted"/>
<dbReference type="InterPro" id="IPR011990">
    <property type="entry name" value="TPR-like_helical_dom_sf"/>
</dbReference>
<sequence length="824" mass="87983">MPDAHTLDELCAALGILRSAAGAPSYAEIARRIGRLRGGEEPAKVTVYDCFRPGRRRVDDRLIGDIATVLGAAPDDASEWRDRARTLNGQRAGVHIEVSLAVRHRDDAAIGREALIQSLPAVDVILLTGLPGVGKSTLASALAPADAVLTVDLRASDTDRPVADPVDVLRRMLGALGHRSLPYELSRLRERFRAEIRDRTVILEDAGPAARLLSLIVPGVRYVVTSRGDLSASASQLRGSGISAVHVPVAPLETVDARRLLVHLLDPSRAGDTAAPLQVADAAIDRIVTVAAGLPLDLAMLAGIVHEHPGWTFDDLASRFEQEPRDARIRPVLDAATRSLPADEAELLADLALIDRDLDERALLAAGGAQTVRRLERLRARHLVERQDGRVQMHATVFAFAAERSRALRPSSARRAFVARLGAAVLEVLTVDDDYAAHEVSTVLAVAGAAREHGLDAIVEQLAIAAHPTLVRWSLWNESMRLHDLAARSAGLDLVPDIALGIAQCAEKLGRFDEALVTLHRVRRIATGAALARTWNQIGNVQRWMSHLDEALASYGRSIDHARTAGDRVVEGRATGNHADTLRILARYPEAEREYAEALAIAVAAGDELNITIVRGNRALHMLAVGRLEEAEHALAELLDGSGGRSLPYVRRTMALVAEARGDDARALEWIGDALDPAQRDAEYGTAADLILLGARIDARAGRHARALEAADGALRAAERAGSPLIATEAANSLAEILLVAATVDADQDSLRAAERHALEARGTAEATGDRAEVARSDRALALIALARGDAEEAAVRGAAADALYLELGHRLAPAHDEAAVTSP</sequence>
<dbReference type="SMART" id="SM00028">
    <property type="entry name" value="TPR"/>
    <property type="match status" value="2"/>
</dbReference>
<dbReference type="Gene3D" id="3.40.50.300">
    <property type="entry name" value="P-loop containing nucleotide triphosphate hydrolases"/>
    <property type="match status" value="1"/>
</dbReference>
<dbReference type="Gene3D" id="1.25.40.10">
    <property type="entry name" value="Tetratricopeptide repeat domain"/>
    <property type="match status" value="1"/>
</dbReference>
<dbReference type="SUPFAM" id="SSF48452">
    <property type="entry name" value="TPR-like"/>
    <property type="match status" value="1"/>
</dbReference>
<evidence type="ECO:0000313" key="2">
    <source>
        <dbReference type="Proteomes" id="UP000033640"/>
    </source>
</evidence>
<gene>
    <name evidence="1" type="ORF">RS83_03189</name>
</gene>
<name>A0A0F0L4N7_9MICO</name>
<dbReference type="OrthoDB" id="7628974at2"/>
<reference evidence="1 2" key="1">
    <citation type="submission" date="2015-02" db="EMBL/GenBank/DDBJ databases">
        <title>Draft genome sequences of ten Microbacterium spp. with emphasis on heavy metal contaminated environments.</title>
        <authorList>
            <person name="Corretto E."/>
        </authorList>
    </citation>
    <scope>NUCLEOTIDE SEQUENCE [LARGE SCALE GENOMIC DNA]</scope>
    <source>
        <strain evidence="1 2">BEL4b</strain>
    </source>
</reference>
<dbReference type="InterPro" id="IPR019734">
    <property type="entry name" value="TPR_rpt"/>
</dbReference>
<evidence type="ECO:0000313" key="1">
    <source>
        <dbReference type="EMBL" id="KJL28123.1"/>
    </source>
</evidence>
<protein>
    <submittedName>
        <fullName evidence="1">Tetratricopeptide repeat protein</fullName>
    </submittedName>
</protein>
<comment type="caution">
    <text evidence="1">The sequence shown here is derived from an EMBL/GenBank/DDBJ whole genome shotgun (WGS) entry which is preliminary data.</text>
</comment>
<dbReference type="PATRIC" id="fig|82380.11.peg.3222"/>
<dbReference type="Proteomes" id="UP000033640">
    <property type="component" value="Unassembled WGS sequence"/>
</dbReference>
<dbReference type="InterPro" id="IPR027417">
    <property type="entry name" value="P-loop_NTPase"/>
</dbReference>
<dbReference type="Pfam" id="PF13424">
    <property type="entry name" value="TPR_12"/>
    <property type="match status" value="1"/>
</dbReference>
<dbReference type="PRINTS" id="PR00364">
    <property type="entry name" value="DISEASERSIST"/>
</dbReference>